<keyword evidence="2" id="KW-1185">Reference proteome</keyword>
<name>A0A9W8NBT7_9PEZI</name>
<comment type="caution">
    <text evidence="1">The sequence shown here is derived from an EMBL/GenBank/DDBJ whole genome shotgun (WGS) entry which is preliminary data.</text>
</comment>
<accession>A0A9W8NBT7</accession>
<protein>
    <recommendedName>
        <fullName evidence="3">Heterokaryon incompatibility domain-containing protein</fullName>
    </recommendedName>
</protein>
<dbReference type="PANTHER" id="PTHR24148">
    <property type="entry name" value="ANKYRIN REPEAT DOMAIN-CONTAINING PROTEIN 39 HOMOLOG-RELATED"/>
    <property type="match status" value="1"/>
</dbReference>
<evidence type="ECO:0000313" key="2">
    <source>
        <dbReference type="Proteomes" id="UP001148614"/>
    </source>
</evidence>
<dbReference type="AlphaFoldDB" id="A0A9W8NBT7"/>
<sequence length="388" mass="43494">MTYKYLRRELAGVHWTDPRDAIYAVQGMLRSEDRAVGVVPDYSLSPARVYTDVAVRVMQAQESLDVTSSCDMAQHDMENLPSWVPDWWKHTNMKMEGTMEPYWYASGPIYPLFSYLGDGVLRVAGIRVTTVKSVSLMEPRPGAEFKPDFLQSLRSLPLQDALEPGATYVDNTSLLEGYCRLFCCERFDEDTNLYREWVATRDECSAALREILSDDMADPLQDKSSPGFKLMRMAHAYLRGRCFFRTTNSHCGSASEATQPGDLVCVFVGSSRPSVLRAVNDGDSGSGGSRWRLVSDSYVPGLMAGEAVHGRLPAYYQPTQCRPPGDSHKWRSGIRDTRTGDLLWHGSLVRKLLGLPPGGDEDGHRRKVRITADEFRQAGVQVEDFELV</sequence>
<dbReference type="VEuPathDB" id="FungiDB:F4678DRAFT_452877"/>
<dbReference type="EMBL" id="JANPWZ010001147">
    <property type="protein sequence ID" value="KAJ3568322.1"/>
    <property type="molecule type" value="Genomic_DNA"/>
</dbReference>
<dbReference type="Proteomes" id="UP001148614">
    <property type="component" value="Unassembled WGS sequence"/>
</dbReference>
<gene>
    <name evidence="1" type="ORF">NPX13_g6462</name>
</gene>
<evidence type="ECO:0008006" key="3">
    <source>
        <dbReference type="Google" id="ProtNLM"/>
    </source>
</evidence>
<evidence type="ECO:0000313" key="1">
    <source>
        <dbReference type="EMBL" id="KAJ3568322.1"/>
    </source>
</evidence>
<proteinExistence type="predicted"/>
<dbReference type="InterPro" id="IPR052895">
    <property type="entry name" value="HetReg/Transcr_Mod"/>
</dbReference>
<dbReference type="PANTHER" id="PTHR24148:SF64">
    <property type="entry name" value="HETEROKARYON INCOMPATIBILITY DOMAIN-CONTAINING PROTEIN"/>
    <property type="match status" value="1"/>
</dbReference>
<dbReference type="Pfam" id="PF26639">
    <property type="entry name" value="Het-6_barrel"/>
    <property type="match status" value="1"/>
</dbReference>
<reference evidence="1" key="1">
    <citation type="submission" date="2022-07" db="EMBL/GenBank/DDBJ databases">
        <title>Genome Sequence of Xylaria arbuscula.</title>
        <authorList>
            <person name="Buettner E."/>
        </authorList>
    </citation>
    <scope>NUCLEOTIDE SEQUENCE</scope>
    <source>
        <strain evidence="1">VT107</strain>
    </source>
</reference>
<organism evidence="1 2">
    <name type="scientific">Xylaria arbuscula</name>
    <dbReference type="NCBI Taxonomy" id="114810"/>
    <lineage>
        <taxon>Eukaryota</taxon>
        <taxon>Fungi</taxon>
        <taxon>Dikarya</taxon>
        <taxon>Ascomycota</taxon>
        <taxon>Pezizomycotina</taxon>
        <taxon>Sordariomycetes</taxon>
        <taxon>Xylariomycetidae</taxon>
        <taxon>Xylariales</taxon>
        <taxon>Xylariaceae</taxon>
        <taxon>Xylaria</taxon>
    </lineage>
</organism>